<reference evidence="1" key="1">
    <citation type="submission" date="2023-10" db="EMBL/GenBank/DDBJ databases">
        <authorList>
            <person name="Rodriguez Cubillos JULIANA M."/>
            <person name="De Vega J."/>
        </authorList>
    </citation>
    <scope>NUCLEOTIDE SEQUENCE</scope>
</reference>
<organism evidence="1 2">
    <name type="scientific">Trifolium pratense</name>
    <name type="common">Red clover</name>
    <dbReference type="NCBI Taxonomy" id="57577"/>
    <lineage>
        <taxon>Eukaryota</taxon>
        <taxon>Viridiplantae</taxon>
        <taxon>Streptophyta</taxon>
        <taxon>Embryophyta</taxon>
        <taxon>Tracheophyta</taxon>
        <taxon>Spermatophyta</taxon>
        <taxon>Magnoliopsida</taxon>
        <taxon>eudicotyledons</taxon>
        <taxon>Gunneridae</taxon>
        <taxon>Pentapetalae</taxon>
        <taxon>rosids</taxon>
        <taxon>fabids</taxon>
        <taxon>Fabales</taxon>
        <taxon>Fabaceae</taxon>
        <taxon>Papilionoideae</taxon>
        <taxon>50 kb inversion clade</taxon>
        <taxon>NPAAA clade</taxon>
        <taxon>Hologalegina</taxon>
        <taxon>IRL clade</taxon>
        <taxon>Trifolieae</taxon>
        <taxon>Trifolium</taxon>
    </lineage>
</organism>
<proteinExistence type="predicted"/>
<accession>A0ACB0ILT1</accession>
<sequence length="453" mass="51777">MFAGDLLLFGEATEQHMKSWKANYLSLEGRATLAKSVLEAIPIYPMMTSIIPKACVDEIQKMQRRFIWGDTEHSRKYHAIGWDIMTKPKDCGGLGLRRLTVMNKACILKLGRKLQSTDSLRDLKVTQLVDDEGRWKLEVLATCLPVSLLRKIAAIPPPEESVGADSAYCMEDTAGNFSISAVYHALCRFDDGNGAVNWKHIWKIKAQELVRVFVWLMYHERILTNYQKNRMGLGSSMCDFCGDQVETILHVMRDCPLVMPLWLNLVHSNMRRNFCTGYTQQWIDFNLNVDVRGQFDVEWKSIWAISCHFAWSWRNKEKHGLNFIRPIAPTMVVMNVVRNYVVADDVLHIDMESRKVEKLISWKPPPVGWVRLNTDGAPELWGVFEGLTYARSFNFSHVELNVDSMVVVQAITTNGCGSMTGRSLVEKIRRLLALDLEVSVQHSYREANKCADV</sequence>
<name>A0ACB0ILT1_TRIPR</name>
<gene>
    <name evidence="1" type="ORF">MILVUS5_LOCUS4109</name>
</gene>
<dbReference type="EMBL" id="CASHSV030000001">
    <property type="protein sequence ID" value="CAJ2632915.1"/>
    <property type="molecule type" value="Genomic_DNA"/>
</dbReference>
<evidence type="ECO:0000313" key="1">
    <source>
        <dbReference type="EMBL" id="CAJ2632915.1"/>
    </source>
</evidence>
<keyword evidence="2" id="KW-1185">Reference proteome</keyword>
<protein>
    <submittedName>
        <fullName evidence="1">Uncharacterized protein</fullName>
    </submittedName>
</protein>
<dbReference type="Proteomes" id="UP001177021">
    <property type="component" value="Unassembled WGS sequence"/>
</dbReference>
<evidence type="ECO:0000313" key="2">
    <source>
        <dbReference type="Proteomes" id="UP001177021"/>
    </source>
</evidence>
<comment type="caution">
    <text evidence="1">The sequence shown here is derived from an EMBL/GenBank/DDBJ whole genome shotgun (WGS) entry which is preliminary data.</text>
</comment>